<reference evidence="2 3" key="1">
    <citation type="submission" date="2019-03" db="EMBL/GenBank/DDBJ databases">
        <title>Long-read sequencing reveals hyperdense prophage content in a complex bacterial symbiont genome.</title>
        <authorList>
            <person name="Frost C.L."/>
            <person name="Siozios S."/>
            <person name="Nadal-Jimenez P."/>
            <person name="Brockhurst M.A."/>
            <person name="King K.C."/>
            <person name="Darby A.C."/>
            <person name="Hurst G.D.D."/>
        </authorList>
    </citation>
    <scope>NUCLEOTIDE SEQUENCE [LARGE SCALE GENOMIC DNA]</scope>
    <source>
        <strain evidence="2 3">FIN</strain>
        <plasmid evidence="3">parsfin7</plasmid>
    </source>
</reference>
<accession>A0A4P7L275</accession>
<keyword evidence="2" id="KW-0614">Plasmid</keyword>
<proteinExistence type="predicted"/>
<dbReference type="Proteomes" id="UP000295134">
    <property type="component" value="Plasmid pArsFIN7"/>
</dbReference>
<gene>
    <name evidence="2" type="ORF">ArsFIN_50970</name>
</gene>
<dbReference type="EMBL" id="CP038619">
    <property type="protein sequence ID" value="QBY46486.1"/>
    <property type="molecule type" value="Genomic_DNA"/>
</dbReference>
<evidence type="ECO:0000313" key="3">
    <source>
        <dbReference type="Proteomes" id="UP000295134"/>
    </source>
</evidence>
<dbReference type="AlphaFoldDB" id="A0A4P7L275"/>
<keyword evidence="1" id="KW-0472">Membrane</keyword>
<keyword evidence="1" id="KW-0812">Transmembrane</keyword>
<evidence type="ECO:0000256" key="1">
    <source>
        <dbReference type="SAM" id="Phobius"/>
    </source>
</evidence>
<organism evidence="2 3">
    <name type="scientific">Arsenophonus nasoniae</name>
    <name type="common">son-killer infecting Nasonia vitripennis</name>
    <dbReference type="NCBI Taxonomy" id="638"/>
    <lineage>
        <taxon>Bacteria</taxon>
        <taxon>Pseudomonadati</taxon>
        <taxon>Pseudomonadota</taxon>
        <taxon>Gammaproteobacteria</taxon>
        <taxon>Enterobacterales</taxon>
        <taxon>Morganellaceae</taxon>
        <taxon>Arsenophonus</taxon>
    </lineage>
</organism>
<feature type="transmembrane region" description="Helical" evidence="1">
    <location>
        <begin position="12"/>
        <end position="32"/>
    </location>
</feature>
<keyword evidence="1" id="KW-1133">Transmembrane helix</keyword>
<evidence type="ECO:0000313" key="2">
    <source>
        <dbReference type="EMBL" id="QBY46486.1"/>
    </source>
</evidence>
<geneLocation type="plasmid" evidence="3">
    <name>parsfin7</name>
</geneLocation>
<protein>
    <submittedName>
        <fullName evidence="2">Uncharacterized protein</fullName>
    </submittedName>
</protein>
<dbReference type="KEGG" id="ans:ArsFIN_50970"/>
<sequence>MIADEIILCDSWINSGVFFGWLISGWMGVVMVV</sequence>
<name>A0A4P7L275_9GAMM</name>